<evidence type="ECO:0000256" key="2">
    <source>
        <dbReference type="ARBA" id="ARBA00004922"/>
    </source>
</evidence>
<dbReference type="VEuPathDB" id="VectorBase:LLONM1_003696"/>
<keyword evidence="13 17" id="KW-1133">Transmembrane helix</keyword>
<dbReference type="Pfam" id="PF00779">
    <property type="entry name" value="BTK"/>
    <property type="match status" value="1"/>
</dbReference>
<dbReference type="VEuPathDB" id="VectorBase:LLONM1_003728"/>
<evidence type="ECO:0000256" key="8">
    <source>
        <dbReference type="ARBA" id="ARBA00022723"/>
    </source>
</evidence>
<dbReference type="GO" id="GO:0035556">
    <property type="term" value="P:intracellular signal transduction"/>
    <property type="evidence" value="ECO:0007669"/>
    <property type="project" value="InterPro"/>
</dbReference>
<dbReference type="SUPFAM" id="SSF53448">
    <property type="entry name" value="Nucleotide-diphospho-sugar transferases"/>
    <property type="match status" value="1"/>
</dbReference>
<keyword evidence="20" id="KW-1185">Reference proteome</keyword>
<keyword evidence="10" id="KW-0256">Endoplasmic reticulum</keyword>
<evidence type="ECO:0000256" key="6">
    <source>
        <dbReference type="ARBA" id="ARBA00022679"/>
    </source>
</evidence>
<evidence type="ECO:0000259" key="18">
    <source>
        <dbReference type="PROSITE" id="PS50003"/>
    </source>
</evidence>
<dbReference type="VEuPathDB" id="VectorBase:LLOJ009799"/>
<dbReference type="GO" id="GO:0004581">
    <property type="term" value="F:dolichyl-phosphate beta-glucosyltransferase activity"/>
    <property type="evidence" value="ECO:0007669"/>
    <property type="project" value="UniProtKB-EC"/>
</dbReference>
<dbReference type="EC" id="2.4.1.117" evidence="4"/>
<evidence type="ECO:0000256" key="10">
    <source>
        <dbReference type="ARBA" id="ARBA00022824"/>
    </source>
</evidence>
<comment type="similarity">
    <text evidence="3">Belongs to the glycosyltransferase 2 family.</text>
</comment>
<comment type="subcellular location">
    <subcellularLocation>
        <location evidence="1">Endoplasmic reticulum membrane</location>
        <topology evidence="1">Single-pass membrane protein</topology>
    </subcellularLocation>
</comment>
<dbReference type="FunFam" id="2.30.29.30:FF:000535">
    <property type="entry name" value="Tyrosine-protein kinase"/>
    <property type="match status" value="1"/>
</dbReference>
<name>A0A1B0GL36_LUTLO</name>
<evidence type="ECO:0000256" key="12">
    <source>
        <dbReference type="ARBA" id="ARBA00022968"/>
    </source>
</evidence>
<reference evidence="19" key="1">
    <citation type="submission" date="2020-05" db="UniProtKB">
        <authorList>
            <consortium name="EnsemblMetazoa"/>
        </authorList>
    </citation>
    <scope>IDENTIFICATION</scope>
    <source>
        <strain evidence="19">Jacobina</strain>
    </source>
</reference>
<keyword evidence="12" id="KW-0735">Signal-anchor</keyword>
<dbReference type="PANTHER" id="PTHR10859:SF91">
    <property type="entry name" value="DOLICHYL-PHOSPHATE BETA-GLUCOSYLTRANSFERASE"/>
    <property type="match status" value="1"/>
</dbReference>
<keyword evidence="14 17" id="KW-0472">Membrane</keyword>
<evidence type="ECO:0000256" key="5">
    <source>
        <dbReference type="ARBA" id="ARBA00022676"/>
    </source>
</evidence>
<evidence type="ECO:0000256" key="4">
    <source>
        <dbReference type="ARBA" id="ARBA00012583"/>
    </source>
</evidence>
<dbReference type="InterPro" id="IPR001562">
    <property type="entry name" value="Znf_Btk_motif"/>
</dbReference>
<dbReference type="InterPro" id="IPR011993">
    <property type="entry name" value="PH-like_dom_sf"/>
</dbReference>
<dbReference type="GO" id="GO:0008270">
    <property type="term" value="F:zinc ion binding"/>
    <property type="evidence" value="ECO:0007669"/>
    <property type="project" value="UniProtKB-KW"/>
</dbReference>
<dbReference type="InterPro" id="IPR001173">
    <property type="entry name" value="Glyco_trans_2-like"/>
</dbReference>
<keyword evidence="6" id="KW-0808">Transferase</keyword>
<evidence type="ECO:0000256" key="11">
    <source>
        <dbReference type="ARBA" id="ARBA00022833"/>
    </source>
</evidence>
<dbReference type="InterPro" id="IPR001849">
    <property type="entry name" value="PH_domain"/>
</dbReference>
<evidence type="ECO:0000256" key="16">
    <source>
        <dbReference type="PROSITE-ProRule" id="PRU00432"/>
    </source>
</evidence>
<dbReference type="Gene3D" id="2.30.29.30">
    <property type="entry name" value="Pleckstrin-homology domain (PH domain)/Phosphotyrosine-binding domain (PTB)"/>
    <property type="match status" value="1"/>
</dbReference>
<evidence type="ECO:0000256" key="1">
    <source>
        <dbReference type="ARBA" id="ARBA00004389"/>
    </source>
</evidence>
<dbReference type="SMART" id="SM00233">
    <property type="entry name" value="PH"/>
    <property type="match status" value="1"/>
</dbReference>
<protein>
    <recommendedName>
        <fullName evidence="4">dolichyl-phosphate beta-glucosyltransferase</fullName>
        <ecNumber evidence="4">2.4.1.117</ecNumber>
    </recommendedName>
</protein>
<dbReference type="GO" id="GO:0005789">
    <property type="term" value="C:endoplasmic reticulum membrane"/>
    <property type="evidence" value="ECO:0007669"/>
    <property type="project" value="UniProtKB-SubCell"/>
</dbReference>
<comment type="catalytic activity">
    <reaction evidence="15">
        <text>a di-trans,poly-cis-dolichyl phosphate + UDP-alpha-D-glucose = a di-trans,poly-cis-dolichyl beta-D-glucosyl phosphate + UDP</text>
        <dbReference type="Rhea" id="RHEA:15401"/>
        <dbReference type="Rhea" id="RHEA-COMP:19498"/>
        <dbReference type="Rhea" id="RHEA-COMP:19502"/>
        <dbReference type="ChEBI" id="CHEBI:57525"/>
        <dbReference type="ChEBI" id="CHEBI:57683"/>
        <dbReference type="ChEBI" id="CHEBI:58223"/>
        <dbReference type="ChEBI" id="CHEBI:58885"/>
        <dbReference type="EC" id="2.4.1.117"/>
    </reaction>
    <physiologicalReaction direction="left-to-right" evidence="15">
        <dbReference type="Rhea" id="RHEA:15402"/>
    </physiologicalReaction>
</comment>
<accession>A0A1B0GL36</accession>
<keyword evidence="5" id="KW-0328">Glycosyltransferase</keyword>
<evidence type="ECO:0000313" key="20">
    <source>
        <dbReference type="Proteomes" id="UP000092461"/>
    </source>
</evidence>
<dbReference type="PANTHER" id="PTHR10859">
    <property type="entry name" value="GLYCOSYL TRANSFERASE"/>
    <property type="match status" value="1"/>
</dbReference>
<dbReference type="InterPro" id="IPR035518">
    <property type="entry name" value="DPG_synthase"/>
</dbReference>
<feature type="transmembrane region" description="Helical" evidence="17">
    <location>
        <begin position="6"/>
        <end position="29"/>
    </location>
</feature>
<dbReference type="CDD" id="cd01238">
    <property type="entry name" value="PH_Btk"/>
    <property type="match status" value="1"/>
</dbReference>
<evidence type="ECO:0000256" key="17">
    <source>
        <dbReference type="SAM" id="Phobius"/>
    </source>
</evidence>
<dbReference type="Proteomes" id="UP000092461">
    <property type="component" value="Unassembled WGS sequence"/>
</dbReference>
<dbReference type="EMBL" id="AJWK01034140">
    <property type="status" value="NOT_ANNOTATED_CDS"/>
    <property type="molecule type" value="Genomic_DNA"/>
</dbReference>
<keyword evidence="11" id="KW-0862">Zinc</keyword>
<dbReference type="PROSITE" id="PS51113">
    <property type="entry name" value="ZF_BTK"/>
    <property type="match status" value="1"/>
</dbReference>
<evidence type="ECO:0000256" key="13">
    <source>
        <dbReference type="ARBA" id="ARBA00022989"/>
    </source>
</evidence>
<organism evidence="19 20">
    <name type="scientific">Lutzomyia longipalpis</name>
    <name type="common">Sand fly</name>
    <dbReference type="NCBI Taxonomy" id="7200"/>
    <lineage>
        <taxon>Eukaryota</taxon>
        <taxon>Metazoa</taxon>
        <taxon>Ecdysozoa</taxon>
        <taxon>Arthropoda</taxon>
        <taxon>Hexapoda</taxon>
        <taxon>Insecta</taxon>
        <taxon>Pterygota</taxon>
        <taxon>Neoptera</taxon>
        <taxon>Endopterygota</taxon>
        <taxon>Diptera</taxon>
        <taxon>Nematocera</taxon>
        <taxon>Psychodoidea</taxon>
        <taxon>Psychodidae</taxon>
        <taxon>Lutzomyia</taxon>
        <taxon>Lutzomyia</taxon>
    </lineage>
</organism>
<evidence type="ECO:0000256" key="15">
    <source>
        <dbReference type="ARBA" id="ARBA00045097"/>
    </source>
</evidence>
<evidence type="ECO:0000256" key="3">
    <source>
        <dbReference type="ARBA" id="ARBA00006739"/>
    </source>
</evidence>
<dbReference type="GO" id="GO:0006487">
    <property type="term" value="P:protein N-linked glycosylation"/>
    <property type="evidence" value="ECO:0007669"/>
    <property type="project" value="TreeGrafter"/>
</dbReference>
<evidence type="ECO:0000256" key="7">
    <source>
        <dbReference type="ARBA" id="ARBA00022692"/>
    </source>
</evidence>
<dbReference type="PROSITE" id="PS50003">
    <property type="entry name" value="PH_DOMAIN"/>
    <property type="match status" value="1"/>
</dbReference>
<comment type="pathway">
    <text evidence="2">Protein modification; protein glycosylation.</text>
</comment>
<evidence type="ECO:0000256" key="9">
    <source>
        <dbReference type="ARBA" id="ARBA00022771"/>
    </source>
</evidence>
<evidence type="ECO:0000256" key="14">
    <source>
        <dbReference type="ARBA" id="ARBA00023136"/>
    </source>
</evidence>
<dbReference type="Pfam" id="PF00169">
    <property type="entry name" value="PH"/>
    <property type="match status" value="1"/>
</dbReference>
<dbReference type="EnsemblMetazoa" id="LLOJ009799-RA">
    <property type="protein sequence ID" value="LLOJ009799-PA"/>
    <property type="gene ID" value="LLOJ009799"/>
</dbReference>
<keyword evidence="7 17" id="KW-0812">Transmembrane</keyword>
<dbReference type="AlphaFoldDB" id="A0A1B0GL36"/>
<evidence type="ECO:0000313" key="19">
    <source>
        <dbReference type="EnsemblMetazoa" id="LLOJ009799-PA"/>
    </source>
</evidence>
<dbReference type="InterPro" id="IPR029044">
    <property type="entry name" value="Nucleotide-diphossugar_trans"/>
</dbReference>
<feature type="domain" description="PH" evidence="18">
    <location>
        <begin position="304"/>
        <end position="425"/>
    </location>
</feature>
<dbReference type="SUPFAM" id="SSF50729">
    <property type="entry name" value="PH domain-like"/>
    <property type="match status" value="1"/>
</dbReference>
<dbReference type="CDD" id="cd04188">
    <property type="entry name" value="DPG_synthase"/>
    <property type="match status" value="1"/>
</dbReference>
<sequence length="478" mass="54726">MDFAEYVKFCAFVGSALSVGFLLGLFIILKYMTTPYPRILRHKEEKYYTDPSTKEQKNFPSIEDEASVDLTVIVPAYNEESRLGKMLDECLEYLRKRHSQTPAFTFEVVIVSDGSSDKTTEVASKYSLEHGSERVRVLPLIENRGKGGAVRLGVQSCRGRYILFADADGATHFPDYAKLESCMKNLAGSADEKAVVIGSRAHLEQESIAQRSIFRTFLMYGFHTLVWTFGVRGIRDTQCGFKLFTRSAARVLFQLMHVERWAFDVEILFLAQALGMKIDEIAAVLCYTREGIWHRKTMGERLYDIIKSGRMTKRSQNKKRFTPVNYKSRWFELTRQFLSYFDMENIEKRRERGRVNIKGIRVVELASLNVEGGDPIAPEGYPFQIGYCETTDGGSNTETQYTLYLVANSEKERHEWIKVLRTVCDDNPKSFRYHLGLWHGRKWSCCRGVSKSSLGCQVTTNWSAEPNNNPSKNSMLIS</sequence>
<keyword evidence="9 16" id="KW-0863">Zinc-finger</keyword>
<keyword evidence="8" id="KW-0479">Metal-binding</keyword>
<dbReference type="Pfam" id="PF00535">
    <property type="entry name" value="Glycos_transf_2"/>
    <property type="match status" value="1"/>
</dbReference>
<dbReference type="Gene3D" id="3.90.550.10">
    <property type="entry name" value="Spore Coat Polysaccharide Biosynthesis Protein SpsA, Chain A"/>
    <property type="match status" value="1"/>
</dbReference>
<proteinExistence type="inferred from homology"/>